<evidence type="ECO:0000313" key="3">
    <source>
        <dbReference type="Proteomes" id="UP001221898"/>
    </source>
</evidence>
<name>A0AAD7RYH5_9TELE</name>
<comment type="caution">
    <text evidence="2">The sequence shown here is derived from an EMBL/GenBank/DDBJ whole genome shotgun (WGS) entry which is preliminary data.</text>
</comment>
<dbReference type="Proteomes" id="UP001221898">
    <property type="component" value="Unassembled WGS sequence"/>
</dbReference>
<accession>A0AAD7RYH5</accession>
<proteinExistence type="predicted"/>
<reference evidence="2" key="1">
    <citation type="journal article" date="2023" name="Science">
        <title>Genome structures resolve the early diversification of teleost fishes.</title>
        <authorList>
            <person name="Parey E."/>
            <person name="Louis A."/>
            <person name="Montfort J."/>
            <person name="Bouchez O."/>
            <person name="Roques C."/>
            <person name="Iampietro C."/>
            <person name="Lluch J."/>
            <person name="Castinel A."/>
            <person name="Donnadieu C."/>
            <person name="Desvignes T."/>
            <person name="Floi Bucao C."/>
            <person name="Jouanno E."/>
            <person name="Wen M."/>
            <person name="Mejri S."/>
            <person name="Dirks R."/>
            <person name="Jansen H."/>
            <person name="Henkel C."/>
            <person name="Chen W.J."/>
            <person name="Zahm M."/>
            <person name="Cabau C."/>
            <person name="Klopp C."/>
            <person name="Thompson A.W."/>
            <person name="Robinson-Rechavi M."/>
            <person name="Braasch I."/>
            <person name="Lecointre G."/>
            <person name="Bobe J."/>
            <person name="Postlethwait J.H."/>
            <person name="Berthelot C."/>
            <person name="Roest Crollius H."/>
            <person name="Guiguen Y."/>
        </authorList>
    </citation>
    <scope>NUCLEOTIDE SEQUENCE</scope>
    <source>
        <strain evidence="2">NC1722</strain>
    </source>
</reference>
<dbReference type="AlphaFoldDB" id="A0AAD7RYH5"/>
<evidence type="ECO:0000313" key="2">
    <source>
        <dbReference type="EMBL" id="KAJ8391326.1"/>
    </source>
</evidence>
<evidence type="ECO:0000256" key="1">
    <source>
        <dbReference type="SAM" id="MobiDB-lite"/>
    </source>
</evidence>
<keyword evidence="3" id="KW-1185">Reference proteome</keyword>
<organism evidence="2 3">
    <name type="scientific">Aldrovandia affinis</name>
    <dbReference type="NCBI Taxonomy" id="143900"/>
    <lineage>
        <taxon>Eukaryota</taxon>
        <taxon>Metazoa</taxon>
        <taxon>Chordata</taxon>
        <taxon>Craniata</taxon>
        <taxon>Vertebrata</taxon>
        <taxon>Euteleostomi</taxon>
        <taxon>Actinopterygii</taxon>
        <taxon>Neopterygii</taxon>
        <taxon>Teleostei</taxon>
        <taxon>Notacanthiformes</taxon>
        <taxon>Halosauridae</taxon>
        <taxon>Aldrovandia</taxon>
    </lineage>
</organism>
<dbReference type="EMBL" id="JAINUG010000159">
    <property type="protein sequence ID" value="KAJ8391326.1"/>
    <property type="molecule type" value="Genomic_DNA"/>
</dbReference>
<gene>
    <name evidence="2" type="ORF">AAFF_G00091130</name>
</gene>
<feature type="region of interest" description="Disordered" evidence="1">
    <location>
        <begin position="20"/>
        <end position="41"/>
    </location>
</feature>
<sequence length="126" mass="14033">MIWLWLSLLSESPELKDIGRQAEEGQSVPRSHLSAEAKNRRRIRGLPGPDACLPATRGGFWEGCGVCPTSIAGHKYGADLNVRLNPTQARAHRGAPIYNSLHLPPPLRAQRVAWRCLTTKTPWEFN</sequence>
<protein>
    <submittedName>
        <fullName evidence="2">Uncharacterized protein</fullName>
    </submittedName>
</protein>